<evidence type="ECO:0000313" key="3">
    <source>
        <dbReference type="Proteomes" id="UP000475249"/>
    </source>
</evidence>
<name>A0A6L9EBG2_9FLAO</name>
<evidence type="ECO:0000256" key="1">
    <source>
        <dbReference type="SAM" id="Phobius"/>
    </source>
</evidence>
<keyword evidence="1" id="KW-0812">Transmembrane</keyword>
<reference evidence="2 3" key="1">
    <citation type="submission" date="2020-01" db="EMBL/GenBank/DDBJ databases">
        <title>Bacteria diversity of Porities sp.</title>
        <authorList>
            <person name="Wang G."/>
        </authorList>
    </citation>
    <scope>NUCLEOTIDE SEQUENCE [LARGE SCALE GENOMIC DNA]</scope>
    <source>
        <strain evidence="2 3">R33</strain>
    </source>
</reference>
<dbReference type="EMBL" id="WXYO01000003">
    <property type="protein sequence ID" value="NAS11942.1"/>
    <property type="molecule type" value="Genomic_DNA"/>
</dbReference>
<evidence type="ECO:0000313" key="2">
    <source>
        <dbReference type="EMBL" id="NAS11942.1"/>
    </source>
</evidence>
<feature type="transmembrane region" description="Helical" evidence="1">
    <location>
        <begin position="7"/>
        <end position="27"/>
    </location>
</feature>
<dbReference type="Pfam" id="PF16250">
    <property type="entry name" value="DUF4907"/>
    <property type="match status" value="1"/>
</dbReference>
<comment type="caution">
    <text evidence="2">The sequence shown here is derived from an EMBL/GenBank/DDBJ whole genome shotgun (WGS) entry which is preliminary data.</text>
</comment>
<dbReference type="Proteomes" id="UP000475249">
    <property type="component" value="Unassembled WGS sequence"/>
</dbReference>
<accession>A0A6L9EBG2</accession>
<protein>
    <submittedName>
        <fullName evidence="2">DUF4907 domain-containing protein</fullName>
    </submittedName>
</protein>
<gene>
    <name evidence="2" type="ORF">GTQ38_08020</name>
</gene>
<dbReference type="AlphaFoldDB" id="A0A6L9EBG2"/>
<proteinExistence type="predicted"/>
<organism evidence="2 3">
    <name type="scientific">Poritiphilus flavus</name>
    <dbReference type="NCBI Taxonomy" id="2697053"/>
    <lineage>
        <taxon>Bacteria</taxon>
        <taxon>Pseudomonadati</taxon>
        <taxon>Bacteroidota</taxon>
        <taxon>Flavobacteriia</taxon>
        <taxon>Flavobacteriales</taxon>
        <taxon>Flavobacteriaceae</taxon>
        <taxon>Poritiphilus</taxon>
    </lineage>
</organism>
<keyword evidence="1" id="KW-1133">Transmembrane helix</keyword>
<sequence length="116" mass="13203">MEKRFKHIRAFVIIGLIVIGGGLVLNYTEQQKSLKKQGYQLITRQSDSGDWYYEIYFGESLKIRQRTIPGISGNQPFASEKQARGIGNLVLEKLQEGQAPIITSEDLKKYGFAHQK</sequence>
<dbReference type="RefSeq" id="WP_161434976.1">
    <property type="nucleotide sequence ID" value="NZ_WXYO01000003.1"/>
</dbReference>
<dbReference type="InterPro" id="IPR032593">
    <property type="entry name" value="DUF4907"/>
</dbReference>
<keyword evidence="3" id="KW-1185">Reference proteome</keyword>
<keyword evidence="1" id="KW-0472">Membrane</keyword>